<dbReference type="GO" id="GO:0016413">
    <property type="term" value="F:O-acetyltransferase activity"/>
    <property type="evidence" value="ECO:0007669"/>
    <property type="project" value="TreeGrafter"/>
</dbReference>
<feature type="transmembrane region" description="Helical" evidence="7">
    <location>
        <begin position="200"/>
        <end position="221"/>
    </location>
</feature>
<reference evidence="10" key="1">
    <citation type="submission" date="2016-10" db="EMBL/GenBank/DDBJ databases">
        <authorList>
            <person name="Varghese N."/>
            <person name="Submissions S."/>
        </authorList>
    </citation>
    <scope>NUCLEOTIDE SEQUENCE [LARGE SCALE GENOMIC DNA]</scope>
    <source>
        <strain evidence="10">ANC 5109</strain>
    </source>
</reference>
<evidence type="ECO:0000256" key="7">
    <source>
        <dbReference type="SAM" id="Phobius"/>
    </source>
</evidence>
<gene>
    <name evidence="9" type="ORF">SAMN05421643_108125</name>
</gene>
<evidence type="ECO:0000256" key="4">
    <source>
        <dbReference type="ARBA" id="ARBA00022692"/>
    </source>
</evidence>
<evidence type="ECO:0000313" key="9">
    <source>
        <dbReference type="EMBL" id="SDY36577.1"/>
    </source>
</evidence>
<evidence type="ECO:0000256" key="5">
    <source>
        <dbReference type="ARBA" id="ARBA00022989"/>
    </source>
</evidence>
<feature type="transmembrane region" description="Helical" evidence="7">
    <location>
        <begin position="257"/>
        <end position="278"/>
    </location>
</feature>
<keyword evidence="9" id="KW-0012">Acyltransferase</keyword>
<keyword evidence="5 7" id="KW-1133">Transmembrane helix</keyword>
<feature type="transmembrane region" description="Helical" evidence="7">
    <location>
        <begin position="130"/>
        <end position="149"/>
    </location>
</feature>
<dbReference type="EMBL" id="FNPK01000008">
    <property type="protein sequence ID" value="SDY36577.1"/>
    <property type="molecule type" value="Genomic_DNA"/>
</dbReference>
<keyword evidence="3" id="KW-1003">Cell membrane</keyword>
<dbReference type="PANTHER" id="PTHR40074">
    <property type="entry name" value="O-ACETYLTRANSFERASE WECH"/>
    <property type="match status" value="1"/>
</dbReference>
<evidence type="ECO:0000256" key="3">
    <source>
        <dbReference type="ARBA" id="ARBA00022475"/>
    </source>
</evidence>
<evidence type="ECO:0000256" key="2">
    <source>
        <dbReference type="ARBA" id="ARBA00007400"/>
    </source>
</evidence>
<feature type="domain" description="Acyltransferase 3" evidence="8">
    <location>
        <begin position="5"/>
        <end position="299"/>
    </location>
</feature>
<keyword evidence="4 7" id="KW-0812">Transmembrane</keyword>
<protein>
    <submittedName>
        <fullName evidence="9">Surface polysaccharide O-acyltransferase, integral membrane enzyme</fullName>
    </submittedName>
</protein>
<dbReference type="PANTHER" id="PTHR40074:SF2">
    <property type="entry name" value="O-ACETYLTRANSFERASE WECH"/>
    <property type="match status" value="1"/>
</dbReference>
<feature type="transmembrane region" description="Helical" evidence="7">
    <location>
        <begin position="227"/>
        <end position="245"/>
    </location>
</feature>
<organism evidence="9 10">
    <name type="scientific">Acinetobacter kyonggiensis</name>
    <dbReference type="NCBI Taxonomy" id="595670"/>
    <lineage>
        <taxon>Bacteria</taxon>
        <taxon>Pseudomonadati</taxon>
        <taxon>Pseudomonadota</taxon>
        <taxon>Gammaproteobacteria</taxon>
        <taxon>Moraxellales</taxon>
        <taxon>Moraxellaceae</taxon>
        <taxon>Acinetobacter</taxon>
    </lineage>
</organism>
<feature type="transmembrane region" description="Helical" evidence="7">
    <location>
        <begin position="73"/>
        <end position="91"/>
    </location>
</feature>
<evidence type="ECO:0000256" key="6">
    <source>
        <dbReference type="ARBA" id="ARBA00023136"/>
    </source>
</evidence>
<feature type="transmembrane region" description="Helical" evidence="7">
    <location>
        <begin position="169"/>
        <end position="188"/>
    </location>
</feature>
<evidence type="ECO:0000313" key="10">
    <source>
        <dbReference type="Proteomes" id="UP000199035"/>
    </source>
</evidence>
<evidence type="ECO:0000259" key="8">
    <source>
        <dbReference type="Pfam" id="PF01757"/>
    </source>
</evidence>
<comment type="similarity">
    <text evidence="2">Belongs to the acyltransferase 3 family.</text>
</comment>
<feature type="transmembrane region" description="Helical" evidence="7">
    <location>
        <begin position="41"/>
        <end position="61"/>
    </location>
</feature>
<dbReference type="AlphaFoldDB" id="A0A1H3J9U3"/>
<dbReference type="Pfam" id="PF01757">
    <property type="entry name" value="Acyl_transf_3"/>
    <property type="match status" value="1"/>
</dbReference>
<feature type="transmembrane region" description="Helical" evidence="7">
    <location>
        <begin position="284"/>
        <end position="301"/>
    </location>
</feature>
<dbReference type="STRING" id="595670.SAMN05421643_108125"/>
<comment type="subcellular location">
    <subcellularLocation>
        <location evidence="1">Cell membrane</location>
        <topology evidence="1">Multi-pass membrane protein</topology>
    </subcellularLocation>
</comment>
<dbReference type="Proteomes" id="UP000199035">
    <property type="component" value="Unassembled WGS sequence"/>
</dbReference>
<sequence length="311" mass="36381">MERNLSIDILKVILAIAVVFLHTRIFYDVSTLLSHVFVQGIFRLAVPIFLVITGYYFFYINSLQRYKAWLKRIFILYAVWMIFYLPIWWTQSFSYNFSVLYNGYYVLWYIQGVLLGGSVLYFCRNINAKKLFIGSLFLFLLGVILQQVGNLHLFQGQMDAELNTYTVHRNFLLMSFPFLTLGFLLNKCQATISNKINIKLWHVIVVVVLVVVESLANYFFISRKESLDQMFSLFIAAPIIFIYVFNQNILGKNKELANLSTAIFLIHPFFIYHLKGYFLNQQTLFSLVVLVCSIFAGLILLQMNKKLKYLL</sequence>
<dbReference type="InterPro" id="IPR002656">
    <property type="entry name" value="Acyl_transf_3_dom"/>
</dbReference>
<feature type="transmembrane region" description="Helical" evidence="7">
    <location>
        <begin position="103"/>
        <end position="123"/>
    </location>
</feature>
<dbReference type="GO" id="GO:0005886">
    <property type="term" value="C:plasma membrane"/>
    <property type="evidence" value="ECO:0007669"/>
    <property type="project" value="UniProtKB-SubCell"/>
</dbReference>
<dbReference type="GO" id="GO:0009246">
    <property type="term" value="P:enterobacterial common antigen biosynthetic process"/>
    <property type="evidence" value="ECO:0007669"/>
    <property type="project" value="TreeGrafter"/>
</dbReference>
<dbReference type="RefSeq" id="WP_092689680.1">
    <property type="nucleotide sequence ID" value="NZ_FNPK01000008.1"/>
</dbReference>
<proteinExistence type="inferred from homology"/>
<evidence type="ECO:0000256" key="1">
    <source>
        <dbReference type="ARBA" id="ARBA00004651"/>
    </source>
</evidence>
<keyword evidence="10" id="KW-1185">Reference proteome</keyword>
<name>A0A1H3J9U3_9GAMM</name>
<accession>A0A1H3J9U3</accession>
<keyword evidence="9" id="KW-0808">Transferase</keyword>
<feature type="transmembrane region" description="Helical" evidence="7">
    <location>
        <begin position="12"/>
        <end position="29"/>
    </location>
</feature>
<keyword evidence="6 7" id="KW-0472">Membrane</keyword>